<organism evidence="1 2">
    <name type="scientific">Arctium lappa</name>
    <name type="common">Greater burdock</name>
    <name type="synonym">Lappa major</name>
    <dbReference type="NCBI Taxonomy" id="4217"/>
    <lineage>
        <taxon>Eukaryota</taxon>
        <taxon>Viridiplantae</taxon>
        <taxon>Streptophyta</taxon>
        <taxon>Embryophyta</taxon>
        <taxon>Tracheophyta</taxon>
        <taxon>Spermatophyta</taxon>
        <taxon>Magnoliopsida</taxon>
        <taxon>eudicotyledons</taxon>
        <taxon>Gunneridae</taxon>
        <taxon>Pentapetalae</taxon>
        <taxon>asterids</taxon>
        <taxon>campanulids</taxon>
        <taxon>Asterales</taxon>
        <taxon>Asteraceae</taxon>
        <taxon>Carduoideae</taxon>
        <taxon>Cardueae</taxon>
        <taxon>Arctiinae</taxon>
        <taxon>Arctium</taxon>
    </lineage>
</organism>
<reference evidence="1 2" key="2">
    <citation type="journal article" date="2022" name="Mol. Ecol. Resour.">
        <title>The genomes of chicory, endive, great burdock and yacon provide insights into Asteraceae paleo-polyploidization history and plant inulin production.</title>
        <authorList>
            <person name="Fan W."/>
            <person name="Wang S."/>
            <person name="Wang H."/>
            <person name="Wang A."/>
            <person name="Jiang F."/>
            <person name="Liu H."/>
            <person name="Zhao H."/>
            <person name="Xu D."/>
            <person name="Zhang Y."/>
        </authorList>
    </citation>
    <scope>NUCLEOTIDE SEQUENCE [LARGE SCALE GENOMIC DNA]</scope>
    <source>
        <strain evidence="2">cv. Niubang</strain>
    </source>
</reference>
<protein>
    <submittedName>
        <fullName evidence="1">Uncharacterized protein</fullName>
    </submittedName>
</protein>
<accession>A0ACB8Y4C5</accession>
<comment type="caution">
    <text evidence="1">The sequence shown here is derived from an EMBL/GenBank/DDBJ whole genome shotgun (WGS) entry which is preliminary data.</text>
</comment>
<reference evidence="2" key="1">
    <citation type="journal article" date="2022" name="Mol. Ecol. Resour.">
        <title>The genomes of chicory, endive, great burdock and yacon provide insights into Asteraceae palaeo-polyploidization history and plant inulin production.</title>
        <authorList>
            <person name="Fan W."/>
            <person name="Wang S."/>
            <person name="Wang H."/>
            <person name="Wang A."/>
            <person name="Jiang F."/>
            <person name="Liu H."/>
            <person name="Zhao H."/>
            <person name="Xu D."/>
            <person name="Zhang Y."/>
        </authorList>
    </citation>
    <scope>NUCLEOTIDE SEQUENCE [LARGE SCALE GENOMIC DNA]</scope>
    <source>
        <strain evidence="2">cv. Niubang</strain>
    </source>
</reference>
<name>A0ACB8Y4C5_ARCLA</name>
<keyword evidence="2" id="KW-1185">Reference proteome</keyword>
<gene>
    <name evidence="1" type="ORF">L6452_37932</name>
</gene>
<evidence type="ECO:0000313" key="1">
    <source>
        <dbReference type="EMBL" id="KAI3678632.1"/>
    </source>
</evidence>
<evidence type="ECO:0000313" key="2">
    <source>
        <dbReference type="Proteomes" id="UP001055879"/>
    </source>
</evidence>
<dbReference type="Proteomes" id="UP001055879">
    <property type="component" value="Linkage Group LG14"/>
</dbReference>
<sequence>MEVVGFHFLTTLLLNPAKPSSSFFDSILIRIEVIFFRVSLSRQRSPPFSAGTTTTVTLIQLSSFIRISIFNW</sequence>
<proteinExistence type="predicted"/>
<dbReference type="EMBL" id="CM042060">
    <property type="protein sequence ID" value="KAI3678632.1"/>
    <property type="molecule type" value="Genomic_DNA"/>
</dbReference>